<proteinExistence type="predicted"/>
<sequence length="172" mass="19616">MNKTGAGVSFLREKFPRLSEAKLKEGVLVGPDIGELMLDSGFDTVLNEVELKIWKSVKNVINSYLGNRKSENYETLVRDMLQNFQQMKGNQSLEIHMLDSHLVFFPDNLGAVSDEHGERFHQEIATLENRYNSKKSVNMLADYCWNVVTEGSSTHRRKSARKSFVIADSDEE</sequence>
<comment type="caution">
    <text evidence="1">The sequence shown here is derived from an EMBL/GenBank/DDBJ whole genome shotgun (WGS) entry which is preliminary data.</text>
</comment>
<evidence type="ECO:0000313" key="2">
    <source>
        <dbReference type="Proteomes" id="UP001239111"/>
    </source>
</evidence>
<organism evidence="1 2">
    <name type="scientific">Eretmocerus hayati</name>
    <dbReference type="NCBI Taxonomy" id="131215"/>
    <lineage>
        <taxon>Eukaryota</taxon>
        <taxon>Metazoa</taxon>
        <taxon>Ecdysozoa</taxon>
        <taxon>Arthropoda</taxon>
        <taxon>Hexapoda</taxon>
        <taxon>Insecta</taxon>
        <taxon>Pterygota</taxon>
        <taxon>Neoptera</taxon>
        <taxon>Endopterygota</taxon>
        <taxon>Hymenoptera</taxon>
        <taxon>Apocrita</taxon>
        <taxon>Proctotrupomorpha</taxon>
        <taxon>Chalcidoidea</taxon>
        <taxon>Aphelinidae</taxon>
        <taxon>Aphelininae</taxon>
        <taxon>Eretmocerus</taxon>
    </lineage>
</organism>
<name>A0ACC2PSS6_9HYME</name>
<dbReference type="EMBL" id="CM056741">
    <property type="protein sequence ID" value="KAJ8685654.1"/>
    <property type="molecule type" value="Genomic_DNA"/>
</dbReference>
<evidence type="ECO:0000313" key="1">
    <source>
        <dbReference type="EMBL" id="KAJ8685654.1"/>
    </source>
</evidence>
<gene>
    <name evidence="1" type="ORF">QAD02_021447</name>
</gene>
<keyword evidence="2" id="KW-1185">Reference proteome</keyword>
<protein>
    <submittedName>
        <fullName evidence="1">Uncharacterized protein</fullName>
    </submittedName>
</protein>
<dbReference type="Proteomes" id="UP001239111">
    <property type="component" value="Chromosome 1"/>
</dbReference>
<reference evidence="1" key="1">
    <citation type="submission" date="2023-04" db="EMBL/GenBank/DDBJ databases">
        <title>A chromosome-level genome assembly of the parasitoid wasp Eretmocerus hayati.</title>
        <authorList>
            <person name="Zhong Y."/>
            <person name="Liu S."/>
            <person name="Liu Y."/>
        </authorList>
    </citation>
    <scope>NUCLEOTIDE SEQUENCE</scope>
    <source>
        <strain evidence="1">ZJU_SS_LIU_2023</strain>
    </source>
</reference>
<accession>A0ACC2PSS6</accession>